<evidence type="ECO:0000256" key="4">
    <source>
        <dbReference type="ARBA" id="ARBA00022787"/>
    </source>
</evidence>
<dbReference type="GO" id="GO:0005741">
    <property type="term" value="C:mitochondrial outer membrane"/>
    <property type="evidence" value="ECO:0007669"/>
    <property type="project" value="UniProtKB-SubCell"/>
</dbReference>
<dbReference type="GO" id="GO:0034354">
    <property type="term" value="P:'de novo' NAD+ biosynthetic process from L-tryptophan"/>
    <property type="evidence" value="ECO:0007669"/>
    <property type="project" value="UniProtKB-UniRule"/>
</dbReference>
<comment type="pathway">
    <text evidence="12">Cofactor biosynthesis; NAD(+) biosynthesis; quinolinate from L-kynurenine: step 1/3.</text>
</comment>
<evidence type="ECO:0000256" key="3">
    <source>
        <dbReference type="ARBA" id="ARBA00022642"/>
    </source>
</evidence>
<evidence type="ECO:0000313" key="15">
    <source>
        <dbReference type="EMBL" id="KIA75741.1"/>
    </source>
</evidence>
<dbReference type="Proteomes" id="UP000053475">
    <property type="component" value="Unassembled WGS sequence"/>
</dbReference>
<comment type="cofactor">
    <cofactor evidence="1 12">
        <name>FAD</name>
        <dbReference type="ChEBI" id="CHEBI:57692"/>
    </cofactor>
</comment>
<evidence type="ECO:0000256" key="7">
    <source>
        <dbReference type="ARBA" id="ARBA00023002"/>
    </source>
</evidence>
<dbReference type="InterPro" id="IPR002938">
    <property type="entry name" value="FAD-bd"/>
</dbReference>
<dbReference type="GO" id="GO:0070189">
    <property type="term" value="P:kynurenine metabolic process"/>
    <property type="evidence" value="ECO:0007669"/>
    <property type="project" value="TreeGrafter"/>
</dbReference>
<evidence type="ECO:0000256" key="5">
    <source>
        <dbReference type="ARBA" id="ARBA00022827"/>
    </source>
</evidence>
<dbReference type="AlphaFoldDB" id="A0A0C1BW29"/>
<evidence type="ECO:0000259" key="14">
    <source>
        <dbReference type="Pfam" id="PF01494"/>
    </source>
</evidence>
<dbReference type="Gene3D" id="3.50.50.60">
    <property type="entry name" value="FAD/NAD(P)-binding domain"/>
    <property type="match status" value="1"/>
</dbReference>
<keyword evidence="2 12" id="KW-0285">Flavoprotein</keyword>
<evidence type="ECO:0000256" key="8">
    <source>
        <dbReference type="ARBA" id="ARBA00023033"/>
    </source>
</evidence>
<dbReference type="PRINTS" id="PR00420">
    <property type="entry name" value="RNGMNOXGNASE"/>
</dbReference>
<evidence type="ECO:0000256" key="13">
    <source>
        <dbReference type="SAM" id="Phobius"/>
    </source>
</evidence>
<dbReference type="PANTHER" id="PTHR46028">
    <property type="entry name" value="KYNURENINE 3-MONOOXYGENASE"/>
    <property type="match status" value="1"/>
</dbReference>
<dbReference type="PANTHER" id="PTHR46028:SF2">
    <property type="entry name" value="KYNURENINE 3-MONOOXYGENASE"/>
    <property type="match status" value="1"/>
</dbReference>
<protein>
    <recommendedName>
        <fullName evidence="12">Kynurenine 3-monooxygenase</fullName>
        <ecNumber evidence="12">1.14.13.9</ecNumber>
    </recommendedName>
    <alternativeName>
        <fullName evidence="12">Biosynthesis of nicotinic acid protein 4</fullName>
    </alternativeName>
    <alternativeName>
        <fullName evidence="12">Kynurenine 3-hydroxylase</fullName>
    </alternativeName>
</protein>
<feature type="domain" description="FAD-binding" evidence="14">
    <location>
        <begin position="34"/>
        <end position="380"/>
    </location>
</feature>
<keyword evidence="3 12" id="KW-0662">Pyridine nucleotide biosynthesis</keyword>
<dbReference type="GO" id="GO:0019805">
    <property type="term" value="P:quinolinate biosynthetic process"/>
    <property type="evidence" value="ECO:0007669"/>
    <property type="project" value="UniProtKB-UniRule"/>
</dbReference>
<comment type="similarity">
    <text evidence="12">Belongs to the aromatic-ring hydroxylase family. KMO subfamily.</text>
</comment>
<evidence type="ECO:0000256" key="2">
    <source>
        <dbReference type="ARBA" id="ARBA00022630"/>
    </source>
</evidence>
<dbReference type="GO" id="GO:0004502">
    <property type="term" value="F:kynurenine 3-monooxygenase activity"/>
    <property type="evidence" value="ECO:0007669"/>
    <property type="project" value="UniProtKB-UniRule"/>
</dbReference>
<keyword evidence="16" id="KW-1185">Reference proteome</keyword>
<name>A0A0C1BW29_ASPUT</name>
<sequence length="527" mass="59202">MTFASRPKSPASAPGSSQNDWFSAVAMTSQAKQKVVIVGAGPVGALAALYAAARGDDVEVYELRGDLRVPGTIPLNFSKSINLSLSHRGITAIEGSNREDVINKILQEVVPLYGRMIHGRDNGELWEAPQAYDVHGRNNYSADRGMLSNVLLDELERMPNIKLFFNHKLTGADFQANKAWFERRLPDEAPLPGSSGRVPEIDVDFDFLIGADGAHSASRYHMMKFSRVDYQQEYIDTLWCEFRIPPTPDNDFRISPDHLHIWPGKEFMFIALPSVDKSFTCTLFAPASHFAQLERSTQDLLESFHAHFPGVSPELITPEDLIDQFNTNPHLPLISIKCKPHHYSSSVVIVGDAAHAVLPFYGQGLNAGLEDIQVLFAALDKHGVYNTEANKASRALARQLAFQEYTDRRTADAHAINDLSRQNYVEMRWGVKQPLYRLRKYIEEALYHYVPGLGWQTQYTRVSFSNQRYSEIIAVNRRQGRILGAVFGSTLVSSLAIAAFWFWKQPVRVSPVTVLREASRGILSRLR</sequence>
<dbReference type="GO" id="GO:0043420">
    <property type="term" value="P:anthranilate metabolic process"/>
    <property type="evidence" value="ECO:0007669"/>
    <property type="project" value="UniProtKB-UniRule"/>
</dbReference>
<dbReference type="EC" id="1.14.13.9" evidence="12"/>
<dbReference type="InterPro" id="IPR027545">
    <property type="entry name" value="Kynurenine_monooxygenase"/>
</dbReference>
<keyword evidence="10 12" id="KW-0472">Membrane</keyword>
<organism evidence="15 16">
    <name type="scientific">Aspergillus ustus</name>
    <dbReference type="NCBI Taxonomy" id="40382"/>
    <lineage>
        <taxon>Eukaryota</taxon>
        <taxon>Fungi</taxon>
        <taxon>Dikarya</taxon>
        <taxon>Ascomycota</taxon>
        <taxon>Pezizomycotina</taxon>
        <taxon>Eurotiomycetes</taxon>
        <taxon>Eurotiomycetidae</taxon>
        <taxon>Eurotiales</taxon>
        <taxon>Aspergillaceae</taxon>
        <taxon>Aspergillus</taxon>
        <taxon>Aspergillus subgen. Nidulantes</taxon>
    </lineage>
</organism>
<gene>
    <name evidence="12" type="primary">BNA4</name>
    <name evidence="15" type="ORF">HK57_00476</name>
</gene>
<dbReference type="SUPFAM" id="SSF51905">
    <property type="entry name" value="FAD/NAD(P)-binding domain"/>
    <property type="match status" value="1"/>
</dbReference>
<dbReference type="UniPathway" id="UPA00253">
    <property type="reaction ID" value="UER00328"/>
</dbReference>
<keyword evidence="13" id="KW-0812">Transmembrane</keyword>
<evidence type="ECO:0000256" key="1">
    <source>
        <dbReference type="ARBA" id="ARBA00001974"/>
    </source>
</evidence>
<dbReference type="GO" id="GO:0071949">
    <property type="term" value="F:FAD binding"/>
    <property type="evidence" value="ECO:0007669"/>
    <property type="project" value="InterPro"/>
</dbReference>
<comment type="caution">
    <text evidence="15">The sequence shown here is derived from an EMBL/GenBank/DDBJ whole genome shotgun (WGS) entry which is preliminary data.</text>
</comment>
<evidence type="ECO:0000256" key="12">
    <source>
        <dbReference type="HAMAP-Rule" id="MF_03018"/>
    </source>
</evidence>
<evidence type="ECO:0000256" key="9">
    <source>
        <dbReference type="ARBA" id="ARBA00023128"/>
    </source>
</evidence>
<keyword evidence="5 12" id="KW-0274">FAD</keyword>
<dbReference type="HAMAP" id="MF_01971">
    <property type="entry name" value="Kynurenine_monooxygenase"/>
    <property type="match status" value="1"/>
</dbReference>
<accession>A0A0C1BW29</accession>
<dbReference type="InterPro" id="IPR036188">
    <property type="entry name" value="FAD/NAD-bd_sf"/>
</dbReference>
<keyword evidence="7 12" id="KW-0560">Oxidoreductase</keyword>
<proteinExistence type="inferred from homology"/>
<keyword evidence="8 12" id="KW-0503">Monooxygenase</keyword>
<keyword evidence="13" id="KW-1133">Transmembrane helix</keyword>
<comment type="subcellular location">
    <subcellularLocation>
        <location evidence="12">Mitochondrion outer membrane</location>
    </subcellularLocation>
</comment>
<evidence type="ECO:0000256" key="6">
    <source>
        <dbReference type="ARBA" id="ARBA00022857"/>
    </source>
</evidence>
<keyword evidence="9 12" id="KW-0496">Mitochondrion</keyword>
<comment type="catalytic activity">
    <reaction evidence="11 12">
        <text>L-kynurenine + NADPH + O2 + H(+) = 3-hydroxy-L-kynurenine + NADP(+) + H2O</text>
        <dbReference type="Rhea" id="RHEA:20545"/>
        <dbReference type="ChEBI" id="CHEBI:15377"/>
        <dbReference type="ChEBI" id="CHEBI:15378"/>
        <dbReference type="ChEBI" id="CHEBI:15379"/>
        <dbReference type="ChEBI" id="CHEBI:57783"/>
        <dbReference type="ChEBI" id="CHEBI:57959"/>
        <dbReference type="ChEBI" id="CHEBI:58125"/>
        <dbReference type="ChEBI" id="CHEBI:58349"/>
        <dbReference type="EC" id="1.14.13.9"/>
    </reaction>
</comment>
<keyword evidence="6 12" id="KW-0521">NADP</keyword>
<evidence type="ECO:0000313" key="16">
    <source>
        <dbReference type="Proteomes" id="UP000053475"/>
    </source>
</evidence>
<keyword evidence="4 12" id="KW-1000">Mitochondrion outer membrane</keyword>
<reference evidence="15 16" key="1">
    <citation type="submission" date="2014-11" db="EMBL/GenBank/DDBJ databases">
        <title>Genomics derived discovery of secondary metabolites biosynthetic gene clusters in Aspergillus ustus.</title>
        <authorList>
            <person name="Pi B."/>
            <person name="Dai F."/>
            <person name="Song X."/>
            <person name="Zhu C."/>
            <person name="Li H."/>
            <person name="Yu D."/>
        </authorList>
    </citation>
    <scope>NUCLEOTIDE SEQUENCE [LARGE SCALE GENOMIC DNA]</scope>
    <source>
        <strain evidence="15 16">3.3904</strain>
    </source>
</reference>
<dbReference type="Pfam" id="PF01494">
    <property type="entry name" value="FAD_binding_3"/>
    <property type="match status" value="1"/>
</dbReference>
<comment type="function">
    <text evidence="12">Catalyzes the hydroxylation of L-kynurenine (L-Kyn) to form 3-hydroxy-L-kynurenine (L-3OHKyn). Required for synthesis of quinolinic acid.</text>
</comment>
<feature type="transmembrane region" description="Helical" evidence="13">
    <location>
        <begin position="482"/>
        <end position="503"/>
    </location>
</feature>
<dbReference type="EMBL" id="JOMC01000043">
    <property type="protein sequence ID" value="KIA75741.1"/>
    <property type="molecule type" value="Genomic_DNA"/>
</dbReference>
<evidence type="ECO:0000256" key="11">
    <source>
        <dbReference type="ARBA" id="ARBA00047818"/>
    </source>
</evidence>
<evidence type="ECO:0000256" key="10">
    <source>
        <dbReference type="ARBA" id="ARBA00023136"/>
    </source>
</evidence>
<dbReference type="FunFam" id="3.50.50.60:FF:000129">
    <property type="entry name" value="Kynurenine 3-monooxygenase"/>
    <property type="match status" value="1"/>
</dbReference>
<dbReference type="GO" id="GO:0006569">
    <property type="term" value="P:L-tryptophan catabolic process"/>
    <property type="evidence" value="ECO:0007669"/>
    <property type="project" value="UniProtKB-UniRule"/>
</dbReference>